<name>K0S369_THAOC</name>
<dbReference type="AlphaFoldDB" id="K0S369"/>
<dbReference type="SUPFAM" id="SSF56059">
    <property type="entry name" value="Glutathione synthetase ATP-binding domain-like"/>
    <property type="match status" value="1"/>
</dbReference>
<comment type="caution">
    <text evidence="1">The sequence shown here is derived from an EMBL/GenBank/DDBJ whole genome shotgun (WGS) entry which is preliminary data.</text>
</comment>
<dbReference type="Gene3D" id="3.30.470.20">
    <property type="entry name" value="ATP-grasp fold, B domain"/>
    <property type="match status" value="1"/>
</dbReference>
<dbReference type="Gene3D" id="3.40.50.850">
    <property type="entry name" value="Isochorismatase-like"/>
    <property type="match status" value="1"/>
</dbReference>
<keyword evidence="2" id="KW-1185">Reference proteome</keyword>
<dbReference type="PANTHER" id="PTHR46069">
    <property type="entry name" value="TUBULIN TYROSINE LIGASE"/>
    <property type="match status" value="1"/>
</dbReference>
<reference evidence="1 2" key="1">
    <citation type="journal article" date="2012" name="Genome Biol.">
        <title>Genome and low-iron response of an oceanic diatom adapted to chronic iron limitation.</title>
        <authorList>
            <person name="Lommer M."/>
            <person name="Specht M."/>
            <person name="Roy A.S."/>
            <person name="Kraemer L."/>
            <person name="Andreson R."/>
            <person name="Gutowska M.A."/>
            <person name="Wolf J."/>
            <person name="Bergner S.V."/>
            <person name="Schilhabel M.B."/>
            <person name="Klostermeier U.C."/>
            <person name="Beiko R.G."/>
            <person name="Rosenstiel P."/>
            <person name="Hippler M."/>
            <person name="Laroche J."/>
        </authorList>
    </citation>
    <scope>NUCLEOTIDE SEQUENCE [LARGE SCALE GENOMIC DNA]</scope>
    <source>
        <strain evidence="1 2">CCMP1005</strain>
    </source>
</reference>
<dbReference type="Pfam" id="PF03133">
    <property type="entry name" value="TTL"/>
    <property type="match status" value="1"/>
</dbReference>
<dbReference type="Proteomes" id="UP000266841">
    <property type="component" value="Unassembled WGS sequence"/>
</dbReference>
<protein>
    <recommendedName>
        <fullName evidence="3">ATP-grasp domain-containing protein</fullName>
    </recommendedName>
</protein>
<evidence type="ECO:0000313" key="2">
    <source>
        <dbReference type="Proteomes" id="UP000266841"/>
    </source>
</evidence>
<dbReference type="PANTHER" id="PTHR46069:SF1">
    <property type="entry name" value="CHROMOSOME UNDETERMINED SCAFFOLD_125, WHOLE GENOME SHOTGUN SEQUENCE"/>
    <property type="match status" value="1"/>
</dbReference>
<dbReference type="InterPro" id="IPR036380">
    <property type="entry name" value="Isochorismatase-like_sf"/>
</dbReference>
<dbReference type="OMA" id="CERGGHF"/>
<proteinExistence type="predicted"/>
<evidence type="ECO:0008006" key="3">
    <source>
        <dbReference type="Google" id="ProtNLM"/>
    </source>
</evidence>
<dbReference type="SUPFAM" id="SSF52499">
    <property type="entry name" value="Isochorismatase-like hydrolases"/>
    <property type="match status" value="1"/>
</dbReference>
<dbReference type="OrthoDB" id="202825at2759"/>
<accession>K0S369</accession>
<sequence length="596" mass="66190">MAPIRRALIVCDVQADVLKSLFAIGSGSTTPETSRAAFLDAVRSCILASVACPLEADKPLIVFSGLQFAPGYKEVHEDHCLFGSLKRLNGKVGDRAVHFFMRGFDGSSIDADLVDVVSKFGGKHAVVMRQTHLPTSELSEHLVDITDVTVVGCKASQSVQATVQYVADHHPGIDCSVVAEALADYSRQRLEAIVEHLLPMYCRVASIEEYVEATCGLEKFAQALALEGRSPANVKFLVDCERGGHFSLYAHHLLHENGSQWLMYPTQKWYEDIFRSKQYLCPLGKRVVGFCGEPQFSEVAMFIKGREFLDDKVKLLKYAEDFMPETIVFNGDCVMSPCRDDSSGPWFVKASDKNGGKAIQIAAGRDESLRLAASQYTSQPGEVYAIQRHISNPHLIDGRKWHLKMYLLLTSNADGGEEGGHEWRLYAHEDAFLCISSKPWSAESVEHEVQVTTRRTDRISPKRSSALGDSSVYDKIMAKCRNIVNVVVRRAIDGGNLQGRGGQKQFEIFSCDFMFSAGDGNIGEAYLIEFNFSPVLYDPHANQQLTTAGLKLYDREYREKGEGAEINDHGMLSEAVSIVFRSSRPRGWRLLDPPRG</sequence>
<organism evidence="1 2">
    <name type="scientific">Thalassiosira oceanica</name>
    <name type="common">Marine diatom</name>
    <dbReference type="NCBI Taxonomy" id="159749"/>
    <lineage>
        <taxon>Eukaryota</taxon>
        <taxon>Sar</taxon>
        <taxon>Stramenopiles</taxon>
        <taxon>Ochrophyta</taxon>
        <taxon>Bacillariophyta</taxon>
        <taxon>Coscinodiscophyceae</taxon>
        <taxon>Thalassiosirophycidae</taxon>
        <taxon>Thalassiosirales</taxon>
        <taxon>Thalassiosiraceae</taxon>
        <taxon>Thalassiosira</taxon>
    </lineage>
</organism>
<gene>
    <name evidence="1" type="ORF">THAOC_24813</name>
</gene>
<dbReference type="InterPro" id="IPR004344">
    <property type="entry name" value="TTL/TTLL_fam"/>
</dbReference>
<dbReference type="eggNOG" id="ENOG502RUMT">
    <property type="taxonomic scope" value="Eukaryota"/>
</dbReference>
<dbReference type="EMBL" id="AGNL01033992">
    <property type="protein sequence ID" value="EJK55456.1"/>
    <property type="molecule type" value="Genomic_DNA"/>
</dbReference>
<evidence type="ECO:0000313" key="1">
    <source>
        <dbReference type="EMBL" id="EJK55456.1"/>
    </source>
</evidence>